<dbReference type="EMBL" id="JALJOS010000091">
    <property type="protein sequence ID" value="KAK9816159.1"/>
    <property type="molecule type" value="Genomic_DNA"/>
</dbReference>
<name>A0AAW1Q2E4_9CHLO</name>
<evidence type="ECO:0000256" key="1">
    <source>
        <dbReference type="SAM" id="MobiDB-lite"/>
    </source>
</evidence>
<proteinExistence type="predicted"/>
<comment type="caution">
    <text evidence="2">The sequence shown here is derived from an EMBL/GenBank/DDBJ whole genome shotgun (WGS) entry which is preliminary data.</text>
</comment>
<reference evidence="2 3" key="1">
    <citation type="journal article" date="2024" name="Nat. Commun.">
        <title>Phylogenomics reveals the evolutionary origins of lichenization in chlorophyte algae.</title>
        <authorList>
            <person name="Puginier C."/>
            <person name="Libourel C."/>
            <person name="Otte J."/>
            <person name="Skaloud P."/>
            <person name="Haon M."/>
            <person name="Grisel S."/>
            <person name="Petersen M."/>
            <person name="Berrin J.G."/>
            <person name="Delaux P.M."/>
            <person name="Dal Grande F."/>
            <person name="Keller J."/>
        </authorList>
    </citation>
    <scope>NUCLEOTIDE SEQUENCE [LARGE SCALE GENOMIC DNA]</scope>
    <source>
        <strain evidence="2 3">SAG 2145</strain>
    </source>
</reference>
<evidence type="ECO:0000313" key="2">
    <source>
        <dbReference type="EMBL" id="KAK9816159.1"/>
    </source>
</evidence>
<protein>
    <submittedName>
        <fullName evidence="2">Uncharacterized protein</fullName>
    </submittedName>
</protein>
<dbReference type="Proteomes" id="UP001438707">
    <property type="component" value="Unassembled WGS sequence"/>
</dbReference>
<keyword evidence="3" id="KW-1185">Reference proteome</keyword>
<feature type="region of interest" description="Disordered" evidence="1">
    <location>
        <begin position="126"/>
        <end position="167"/>
    </location>
</feature>
<organism evidence="2 3">
    <name type="scientific">Apatococcus lobatus</name>
    <dbReference type="NCBI Taxonomy" id="904363"/>
    <lineage>
        <taxon>Eukaryota</taxon>
        <taxon>Viridiplantae</taxon>
        <taxon>Chlorophyta</taxon>
        <taxon>core chlorophytes</taxon>
        <taxon>Trebouxiophyceae</taxon>
        <taxon>Chlorellales</taxon>
        <taxon>Chlorellaceae</taxon>
        <taxon>Apatococcus</taxon>
    </lineage>
</organism>
<sequence length="167" mass="18470">MQGAPAPVPVHTLSKREQNRRAYLRRREAAARARPPRCRACSAPLSEAESAHGTCYTCRPLAHAPPEEIRRLRHNAANARYRARVSRKIRQASDVPPGICRRCRQAARVADLCDACRAEVRRAYQRARHVSRRSGEPREPRRGQAAGTRHVSVPGGAASSGNVSETP</sequence>
<feature type="compositionally biased region" description="Basic and acidic residues" evidence="1">
    <location>
        <begin position="133"/>
        <end position="142"/>
    </location>
</feature>
<accession>A0AAW1Q2E4</accession>
<evidence type="ECO:0000313" key="3">
    <source>
        <dbReference type="Proteomes" id="UP001438707"/>
    </source>
</evidence>
<gene>
    <name evidence="2" type="ORF">WJX74_009871</name>
</gene>
<feature type="region of interest" description="Disordered" evidence="1">
    <location>
        <begin position="1"/>
        <end position="20"/>
    </location>
</feature>
<dbReference type="AlphaFoldDB" id="A0AAW1Q2E4"/>